<sequence>MKYDIEKIANAIKFFILNDVKHLGKTKLMKLFFFADKEHLQRFGIPIFYDKYFKLPHGPVPSLTLNIIDSLNEVENYDLMEYANILKEHIEINQVNQNGFFFNGFKIKKPFDDEVFSQSELEVLKLIANKYKDITANKISELSHLLPEYKNTQLSEIIDYSKMANNQADYIEFLEQQSKELESILG</sequence>
<accession>A0ABX5V6A6</accession>
<dbReference type="EMBL" id="CP040463">
    <property type="protein sequence ID" value="QCT93781.1"/>
    <property type="molecule type" value="Genomic_DNA"/>
</dbReference>
<evidence type="ECO:0000259" key="1">
    <source>
        <dbReference type="Pfam" id="PF13274"/>
    </source>
</evidence>
<organism evidence="2 3">
    <name type="scientific">Caminibacter mediatlanticus TB-2</name>
    <dbReference type="NCBI Taxonomy" id="391592"/>
    <lineage>
        <taxon>Bacteria</taxon>
        <taxon>Pseudomonadati</taxon>
        <taxon>Campylobacterota</taxon>
        <taxon>Epsilonproteobacteria</taxon>
        <taxon>Nautiliales</taxon>
        <taxon>Nautiliaceae</taxon>
        <taxon>Caminibacter</taxon>
    </lineage>
</organism>
<evidence type="ECO:0000313" key="2">
    <source>
        <dbReference type="EMBL" id="QCT93781.1"/>
    </source>
</evidence>
<dbReference type="InterPro" id="IPR025272">
    <property type="entry name" value="SocA_Panacea"/>
</dbReference>
<keyword evidence="3" id="KW-1185">Reference proteome</keyword>
<name>A0ABX5V6A6_9BACT</name>
<evidence type="ECO:0000313" key="3">
    <source>
        <dbReference type="Proteomes" id="UP000306825"/>
    </source>
</evidence>
<feature type="domain" description="Antitoxin SocA-like Panacea" evidence="1">
    <location>
        <begin position="28"/>
        <end position="145"/>
    </location>
</feature>
<dbReference type="Proteomes" id="UP000306825">
    <property type="component" value="Chromosome"/>
</dbReference>
<dbReference type="Pfam" id="PF13274">
    <property type="entry name" value="SocA_Panacea"/>
    <property type="match status" value="1"/>
</dbReference>
<proteinExistence type="predicted"/>
<reference evidence="2 3" key="1">
    <citation type="submission" date="2019-05" db="EMBL/GenBank/DDBJ databases">
        <title>A comparative analysis of the Nautiliaceae.</title>
        <authorList>
            <person name="Grosche A."/>
            <person name="Smedile F."/>
            <person name="Vetriani C."/>
        </authorList>
    </citation>
    <scope>NUCLEOTIDE SEQUENCE [LARGE SCALE GENOMIC DNA]</scope>
    <source>
        <strain evidence="2 3">TB-2</strain>
    </source>
</reference>
<gene>
    <name evidence="2" type="ORF">FE773_00880</name>
</gene>
<dbReference type="RefSeq" id="WP_138322772.1">
    <property type="nucleotide sequence ID" value="NZ_CP040463.1"/>
</dbReference>
<protein>
    <submittedName>
        <fullName evidence="2">DUF4065 domain-containing protein</fullName>
    </submittedName>
</protein>